<feature type="region of interest" description="Disordered" evidence="6">
    <location>
        <begin position="420"/>
        <end position="439"/>
    </location>
</feature>
<evidence type="ECO:0000256" key="6">
    <source>
        <dbReference type="SAM" id="MobiDB-lite"/>
    </source>
</evidence>
<keyword evidence="9" id="KW-1185">Reference proteome</keyword>
<feature type="region of interest" description="Disordered" evidence="6">
    <location>
        <begin position="520"/>
        <end position="556"/>
    </location>
</feature>
<sequence>MNLLSIKSTFLSSIITDLEITNFLLLTSLILLTFDPFVESNADAKRRDDYSFRGPIPEDLHIPNWDLSGTTDAIPTAHDFLRLIQPFPLAYGGMFTNKPISFDQWSIEIGFRIHGGLSNIHHGHHNTTNRYNEFGEVIGKGGRGLAFWYSKTANPTPIIAPSNPAHHAAPRPSLAVPPFPDPLDHSVSFFGGPTSFDGLAVVIDNQPSTPLTRRSDRKHWGIEDGGIGAEEWSVISGVFDDGKGNQKWLEDRLRKELTEDEEAAYLNHTLGDCQVSLRNAPGLIWLKITYISNHLSVSLDLSPHTTLSGQERHYDRECFKASNVKLPRGYYMGLTALASPNEEADNIDVYAIEVKEVKGKAKDEDQVVEHYKEEHVAADDVHLEGTTTSQDPNAMLLQSINAQRAWHESIKHMSEKLDVLQKKPSHHANQHQSSNDHHDYEDFEDEEHMLKDIEHKLDTIIHKIDRLSSPGLSGSDKPELIQKIFDLEEQSNRHEMFLSEQIEELRSLILESTMLTSSKSDEFEKYEEDHSFKPLEHQHDTAHQKDQSPHTGDHKKPLSMVSVIKESLKWLTGALVIFILGYKIGEFHSLKRRRNGYQRFDTTTDEGSFMNPASTTSSSPIGFIGSHSGFGFKNRSKKMI</sequence>
<keyword evidence="5" id="KW-0472">Membrane</keyword>
<keyword evidence="3" id="KW-0732">Signal</keyword>
<keyword evidence="2" id="KW-0812">Transmembrane</keyword>
<reference evidence="8" key="1">
    <citation type="submission" date="2021-03" db="EMBL/GenBank/DDBJ databases">
        <title>Draft genome sequence of rust myrtle Austropuccinia psidii MF-1, a brazilian biotype.</title>
        <authorList>
            <person name="Quecine M.C."/>
            <person name="Pachon D.M.R."/>
            <person name="Bonatelli M.L."/>
            <person name="Correr F.H."/>
            <person name="Franceschini L.M."/>
            <person name="Leite T.F."/>
            <person name="Margarido G.R.A."/>
            <person name="Almeida C.A."/>
            <person name="Ferrarezi J.A."/>
            <person name="Labate C.A."/>
        </authorList>
    </citation>
    <scope>NUCLEOTIDE SEQUENCE</scope>
    <source>
        <strain evidence="8">MF-1</strain>
    </source>
</reference>
<evidence type="ECO:0000313" key="8">
    <source>
        <dbReference type="EMBL" id="MBW0512185.1"/>
    </source>
</evidence>
<dbReference type="SUPFAM" id="SSF49899">
    <property type="entry name" value="Concanavalin A-like lectins/glucanases"/>
    <property type="match status" value="1"/>
</dbReference>
<dbReference type="GO" id="GO:0005789">
    <property type="term" value="C:endoplasmic reticulum membrane"/>
    <property type="evidence" value="ECO:0007669"/>
    <property type="project" value="TreeGrafter"/>
</dbReference>
<dbReference type="Gene3D" id="2.60.120.200">
    <property type="match status" value="1"/>
</dbReference>
<dbReference type="InterPro" id="IPR051136">
    <property type="entry name" value="Intracellular_Lectin-GPT"/>
</dbReference>
<evidence type="ECO:0000313" key="9">
    <source>
        <dbReference type="Proteomes" id="UP000765509"/>
    </source>
</evidence>
<protein>
    <recommendedName>
        <fullName evidence="7">L-type lectin-like domain-containing protein</fullName>
    </recommendedName>
</protein>
<dbReference type="GO" id="GO:0005793">
    <property type="term" value="C:endoplasmic reticulum-Golgi intermediate compartment"/>
    <property type="evidence" value="ECO:0007669"/>
    <property type="project" value="TreeGrafter"/>
</dbReference>
<dbReference type="OrthoDB" id="2505654at2759"/>
<dbReference type="GO" id="GO:0006888">
    <property type="term" value="P:endoplasmic reticulum to Golgi vesicle-mediated transport"/>
    <property type="evidence" value="ECO:0007669"/>
    <property type="project" value="TreeGrafter"/>
</dbReference>
<dbReference type="Proteomes" id="UP000765509">
    <property type="component" value="Unassembled WGS sequence"/>
</dbReference>
<dbReference type="PANTHER" id="PTHR12223">
    <property type="entry name" value="VESICULAR MANNOSE-BINDING LECTIN"/>
    <property type="match status" value="1"/>
</dbReference>
<evidence type="ECO:0000259" key="7">
    <source>
        <dbReference type="Pfam" id="PF03388"/>
    </source>
</evidence>
<dbReference type="GO" id="GO:0030134">
    <property type="term" value="C:COPII-coated ER to Golgi transport vesicle"/>
    <property type="evidence" value="ECO:0007669"/>
    <property type="project" value="TreeGrafter"/>
</dbReference>
<dbReference type="GO" id="GO:0005537">
    <property type="term" value="F:D-mannose binding"/>
    <property type="evidence" value="ECO:0007669"/>
    <property type="project" value="TreeGrafter"/>
</dbReference>
<dbReference type="Pfam" id="PF03388">
    <property type="entry name" value="Lectin_leg-like"/>
    <property type="match status" value="1"/>
</dbReference>
<dbReference type="GO" id="GO:0000139">
    <property type="term" value="C:Golgi membrane"/>
    <property type="evidence" value="ECO:0007669"/>
    <property type="project" value="TreeGrafter"/>
</dbReference>
<dbReference type="InterPro" id="IPR013320">
    <property type="entry name" value="ConA-like_dom_sf"/>
</dbReference>
<keyword evidence="4" id="KW-1133">Transmembrane helix</keyword>
<comment type="caution">
    <text evidence="8">The sequence shown here is derived from an EMBL/GenBank/DDBJ whole genome shotgun (WGS) entry which is preliminary data.</text>
</comment>
<dbReference type="EMBL" id="AVOT02022648">
    <property type="protein sequence ID" value="MBW0512185.1"/>
    <property type="molecule type" value="Genomic_DNA"/>
</dbReference>
<dbReference type="InterPro" id="IPR005052">
    <property type="entry name" value="Lectin_leg"/>
</dbReference>
<evidence type="ECO:0000256" key="5">
    <source>
        <dbReference type="ARBA" id="ARBA00023136"/>
    </source>
</evidence>
<proteinExistence type="predicted"/>
<feature type="domain" description="L-type lectin-like" evidence="7">
    <location>
        <begin position="267"/>
        <end position="353"/>
    </location>
</feature>
<accession>A0A9Q3HS66</accession>
<evidence type="ECO:0000256" key="1">
    <source>
        <dbReference type="ARBA" id="ARBA00004479"/>
    </source>
</evidence>
<gene>
    <name evidence="8" type="ORF">O181_051900</name>
</gene>
<comment type="subcellular location">
    <subcellularLocation>
        <location evidence="1">Membrane</location>
        <topology evidence="1">Single-pass type I membrane protein</topology>
    </subcellularLocation>
</comment>
<organism evidence="8 9">
    <name type="scientific">Austropuccinia psidii MF-1</name>
    <dbReference type="NCBI Taxonomy" id="1389203"/>
    <lineage>
        <taxon>Eukaryota</taxon>
        <taxon>Fungi</taxon>
        <taxon>Dikarya</taxon>
        <taxon>Basidiomycota</taxon>
        <taxon>Pucciniomycotina</taxon>
        <taxon>Pucciniomycetes</taxon>
        <taxon>Pucciniales</taxon>
        <taxon>Sphaerophragmiaceae</taxon>
        <taxon>Austropuccinia</taxon>
    </lineage>
</organism>
<evidence type="ECO:0000256" key="3">
    <source>
        <dbReference type="ARBA" id="ARBA00022729"/>
    </source>
</evidence>
<evidence type="ECO:0000256" key="2">
    <source>
        <dbReference type="ARBA" id="ARBA00022692"/>
    </source>
</evidence>
<evidence type="ECO:0000256" key="4">
    <source>
        <dbReference type="ARBA" id="ARBA00022989"/>
    </source>
</evidence>
<dbReference type="AlphaFoldDB" id="A0A9Q3HS66"/>
<name>A0A9Q3HS66_9BASI</name>
<dbReference type="PANTHER" id="PTHR12223:SF28">
    <property type="entry name" value="LECTIN, MANNOSE BINDING 1 LIKE"/>
    <property type="match status" value="1"/>
</dbReference>
<dbReference type="CDD" id="cd07308">
    <property type="entry name" value="lectin_leg-like"/>
    <property type="match status" value="1"/>
</dbReference>